<evidence type="ECO:0000313" key="3">
    <source>
        <dbReference type="EMBL" id="CAH2350924.1"/>
    </source>
</evidence>
<proteinExistence type="predicted"/>
<dbReference type="AlphaFoldDB" id="A0A9P0VWK6"/>
<dbReference type="Pfam" id="PF10303">
    <property type="entry name" value="DUF2408"/>
    <property type="match status" value="2"/>
</dbReference>
<accession>A0A9P0VWK6</accession>
<evidence type="ECO:0000256" key="1">
    <source>
        <dbReference type="SAM" id="Coils"/>
    </source>
</evidence>
<dbReference type="GO" id="GO:0005634">
    <property type="term" value="C:nucleus"/>
    <property type="evidence" value="ECO:0007669"/>
    <property type="project" value="TreeGrafter"/>
</dbReference>
<evidence type="ECO:0000256" key="2">
    <source>
        <dbReference type="SAM" id="MobiDB-lite"/>
    </source>
</evidence>
<name>A0A9P0VWK6_9ASCO</name>
<feature type="region of interest" description="Disordered" evidence="2">
    <location>
        <begin position="216"/>
        <end position="253"/>
    </location>
</feature>
<dbReference type="EMBL" id="CAKXYY010000002">
    <property type="protein sequence ID" value="CAH2350924.1"/>
    <property type="molecule type" value="Genomic_DNA"/>
</dbReference>
<dbReference type="Proteomes" id="UP000837801">
    <property type="component" value="Unassembled WGS sequence"/>
</dbReference>
<evidence type="ECO:0000313" key="4">
    <source>
        <dbReference type="Proteomes" id="UP000837801"/>
    </source>
</evidence>
<keyword evidence="1" id="KW-0175">Coiled coil</keyword>
<dbReference type="OrthoDB" id="2011986at2759"/>
<comment type="caution">
    <text evidence="3">The sequence shown here is derived from an EMBL/GenBank/DDBJ whole genome shotgun (WGS) entry which is preliminary data.</text>
</comment>
<feature type="region of interest" description="Disordered" evidence="2">
    <location>
        <begin position="526"/>
        <end position="596"/>
    </location>
</feature>
<feature type="coiled-coil region" evidence="1">
    <location>
        <begin position="132"/>
        <end position="166"/>
    </location>
</feature>
<dbReference type="PANTHER" id="PTHR28086:SF1">
    <property type="entry name" value="CU(2+) SUPPRESSING AND BLEOMYCIN SENSITIVE PROTEIN 1"/>
    <property type="match status" value="1"/>
</dbReference>
<keyword evidence="4" id="KW-1185">Reference proteome</keyword>
<feature type="compositionally biased region" description="Acidic residues" evidence="2">
    <location>
        <begin position="571"/>
        <end position="596"/>
    </location>
</feature>
<dbReference type="InterPro" id="IPR018810">
    <property type="entry name" value="UPF0662"/>
</dbReference>
<organism evidence="3 4">
    <name type="scientific">[Candida] railenensis</name>
    <dbReference type="NCBI Taxonomy" id="45579"/>
    <lineage>
        <taxon>Eukaryota</taxon>
        <taxon>Fungi</taxon>
        <taxon>Dikarya</taxon>
        <taxon>Ascomycota</taxon>
        <taxon>Saccharomycotina</taxon>
        <taxon>Pichiomycetes</taxon>
        <taxon>Debaryomycetaceae</taxon>
        <taxon>Kurtzmaniella</taxon>
    </lineage>
</organism>
<feature type="compositionally biased region" description="Low complexity" evidence="2">
    <location>
        <begin position="216"/>
        <end position="236"/>
    </location>
</feature>
<sequence>MKTIPNYERPLYEKLQQISQSLSSLKNNRNKYISSKQVYTIYDEFLATLHELSLTRKDEELKGITLNLPTGSDLLTDDIWSMLSLCFVTCGLTKFAPATYSSLAIVYKLLGHLKSCQVYTMDDLEPIRKRLEEIKKIILQSEESQKEEAEEELKQGLENHKTEESLLLRNKWNKCFELLNELESNFKEIPTDLEPIYSNLVLIRKRLLNFLTNASTSSSASTSTSSSSHPLSTTTSQISNNLVPAPQSDSLTPSQLKEKIIELKKKLKEIELLRDSDGFFPSSAPQEQQDKSSVLLNGLLDDCNNFLNDISIQQDTPDISNLFKNLSIKDGDDGYKEGSTASDSVILKDFQQLYSKLFDIKQKLENLMITRRWTMRETDLYAYSKNLKEIEEERLSKVNEFHEDQISSSNIDQFKKLHMIILYLLRRCYSLIYKLLESSQPVSESLQPIHNQLSTVRRCLLDIKRIDGLSKLKELYPYQFKLASLDNLRQDGKFYVNGSIPEGQGLLNALLAECFDILHELKIELEEKEEEDDDDEGRDDDAANDITDEEDIQTDDEVELKRNRYVGFNEADYDQDSDDSVASDLSDYEYEGNDYY</sequence>
<feature type="compositionally biased region" description="Acidic residues" evidence="2">
    <location>
        <begin position="526"/>
        <end position="558"/>
    </location>
</feature>
<feature type="compositionally biased region" description="Polar residues" evidence="2">
    <location>
        <begin position="237"/>
        <end position="253"/>
    </location>
</feature>
<dbReference type="PANTHER" id="PTHR28086">
    <property type="entry name" value="UPF0662 PROTEIN YPL260W"/>
    <property type="match status" value="1"/>
</dbReference>
<reference evidence="3" key="1">
    <citation type="submission" date="2022-03" db="EMBL/GenBank/DDBJ databases">
        <authorList>
            <person name="Legras J.-L."/>
            <person name="Devillers H."/>
            <person name="Grondin C."/>
        </authorList>
    </citation>
    <scope>NUCLEOTIDE SEQUENCE</scope>
    <source>
        <strain evidence="3">CLIB 1423</strain>
    </source>
</reference>
<protein>
    <submittedName>
        <fullName evidence="3">Cu(2+) suppressing and bleomycin sensitive protein 1</fullName>
    </submittedName>
</protein>
<dbReference type="GO" id="GO:0005737">
    <property type="term" value="C:cytoplasm"/>
    <property type="evidence" value="ECO:0007669"/>
    <property type="project" value="TreeGrafter"/>
</dbReference>
<gene>
    <name evidence="3" type="ORF">CLIB1423_02S08218</name>
</gene>